<evidence type="ECO:0000256" key="4">
    <source>
        <dbReference type="ARBA" id="ARBA00022272"/>
    </source>
</evidence>
<accession>A0ABN6LBQ2</accession>
<dbReference type="GO" id="GO:0016853">
    <property type="term" value="F:isomerase activity"/>
    <property type="evidence" value="ECO:0007669"/>
    <property type="project" value="UniProtKB-KW"/>
</dbReference>
<dbReference type="PANTHER" id="PTHR42894">
    <property type="entry name" value="N-(5'-PHOSPHORIBOSYL)ANTHRANILATE ISOMERASE"/>
    <property type="match status" value="1"/>
</dbReference>
<dbReference type="Proteomes" id="UP001354989">
    <property type="component" value="Chromosome"/>
</dbReference>
<keyword evidence="8 9" id="KW-0413">Isomerase</keyword>
<dbReference type="RefSeq" id="WP_338396578.1">
    <property type="nucleotide sequence ID" value="NZ_AP025292.1"/>
</dbReference>
<dbReference type="HAMAP" id="MF_00135">
    <property type="entry name" value="PRAI"/>
    <property type="match status" value="1"/>
</dbReference>
<dbReference type="InterPro" id="IPR001240">
    <property type="entry name" value="PRAI_dom"/>
</dbReference>
<dbReference type="EMBL" id="AP025292">
    <property type="protein sequence ID" value="BDC99097.1"/>
    <property type="molecule type" value="Genomic_DNA"/>
</dbReference>
<dbReference type="Pfam" id="PF00697">
    <property type="entry name" value="PRAI"/>
    <property type="match status" value="1"/>
</dbReference>
<keyword evidence="7 9" id="KW-0057">Aromatic amino acid biosynthesis</keyword>
<comment type="catalytic activity">
    <reaction evidence="1 9">
        <text>N-(5-phospho-beta-D-ribosyl)anthranilate = 1-(2-carboxyphenylamino)-1-deoxy-D-ribulose 5-phosphate</text>
        <dbReference type="Rhea" id="RHEA:21540"/>
        <dbReference type="ChEBI" id="CHEBI:18277"/>
        <dbReference type="ChEBI" id="CHEBI:58613"/>
        <dbReference type="EC" id="5.3.1.24"/>
    </reaction>
</comment>
<reference evidence="11 12" key="1">
    <citation type="submission" date="2021-12" db="EMBL/GenBank/DDBJ databases">
        <title>Genome sequencing of bacteria with rrn-lacking chromosome and rrn-plasmid.</title>
        <authorList>
            <person name="Anda M."/>
            <person name="Iwasaki W."/>
        </authorList>
    </citation>
    <scope>NUCLEOTIDE SEQUENCE [LARGE SCALE GENOMIC DNA]</scope>
    <source>
        <strain evidence="11 12">NBRC 101262</strain>
    </source>
</reference>
<dbReference type="InterPro" id="IPR044643">
    <property type="entry name" value="TrpF_fam"/>
</dbReference>
<organism evidence="11 12">
    <name type="scientific">Persicobacter psychrovividus</name>
    <dbReference type="NCBI Taxonomy" id="387638"/>
    <lineage>
        <taxon>Bacteria</taxon>
        <taxon>Pseudomonadati</taxon>
        <taxon>Bacteroidota</taxon>
        <taxon>Cytophagia</taxon>
        <taxon>Cytophagales</taxon>
        <taxon>Persicobacteraceae</taxon>
        <taxon>Persicobacter</taxon>
    </lineage>
</organism>
<keyword evidence="12" id="KW-1185">Reference proteome</keyword>
<evidence type="ECO:0000256" key="1">
    <source>
        <dbReference type="ARBA" id="ARBA00001164"/>
    </source>
</evidence>
<dbReference type="Gene3D" id="3.20.20.70">
    <property type="entry name" value="Aldolase class I"/>
    <property type="match status" value="1"/>
</dbReference>
<dbReference type="SUPFAM" id="SSF51366">
    <property type="entry name" value="Ribulose-phoshate binding barrel"/>
    <property type="match status" value="1"/>
</dbReference>
<evidence type="ECO:0000256" key="8">
    <source>
        <dbReference type="ARBA" id="ARBA00023235"/>
    </source>
</evidence>
<evidence type="ECO:0000256" key="5">
    <source>
        <dbReference type="ARBA" id="ARBA00022605"/>
    </source>
</evidence>
<dbReference type="CDD" id="cd00405">
    <property type="entry name" value="PRAI"/>
    <property type="match status" value="1"/>
</dbReference>
<dbReference type="EC" id="5.3.1.24" evidence="3 9"/>
<protein>
    <recommendedName>
        <fullName evidence="4 9">N-(5'-phosphoribosyl)anthranilate isomerase</fullName>
        <shortName evidence="9">PRAI</shortName>
        <ecNumber evidence="3 9">5.3.1.24</ecNumber>
    </recommendedName>
</protein>
<evidence type="ECO:0000256" key="6">
    <source>
        <dbReference type="ARBA" id="ARBA00022822"/>
    </source>
</evidence>
<evidence type="ECO:0000259" key="10">
    <source>
        <dbReference type="Pfam" id="PF00697"/>
    </source>
</evidence>
<dbReference type="InterPro" id="IPR011060">
    <property type="entry name" value="RibuloseP-bd_barrel"/>
</dbReference>
<evidence type="ECO:0000256" key="2">
    <source>
        <dbReference type="ARBA" id="ARBA00004664"/>
    </source>
</evidence>
<keyword evidence="6 9" id="KW-0822">Tryptophan biosynthesis</keyword>
<sequence length="209" mass="24242">MLWKVCGMRSDENIRQVAKLRPDFMGFIFYPKSPRHVEDLDQLVESFRHLNEETFTVAVMVNPTIAEAERIIKTRSFDYLQLHGKETPEFCASIKAKGVKVIKNFAMDENFDVTQLDRYRKCVDLFLFDTKTKQHGGSGETFDWKLLEQLPEDLPYLLSGGLSLKNIKRAKRLHAPAPQGIDVNSRFEIEPALKDVEKLKELKRILKEK</sequence>
<evidence type="ECO:0000313" key="11">
    <source>
        <dbReference type="EMBL" id="BDC99097.1"/>
    </source>
</evidence>
<evidence type="ECO:0000256" key="9">
    <source>
        <dbReference type="HAMAP-Rule" id="MF_00135"/>
    </source>
</evidence>
<evidence type="ECO:0000256" key="7">
    <source>
        <dbReference type="ARBA" id="ARBA00023141"/>
    </source>
</evidence>
<feature type="domain" description="N-(5'phosphoribosyl) anthranilate isomerase (PRAI)" evidence="10">
    <location>
        <begin position="4"/>
        <end position="202"/>
    </location>
</feature>
<dbReference type="PANTHER" id="PTHR42894:SF1">
    <property type="entry name" value="N-(5'-PHOSPHORIBOSYL)ANTHRANILATE ISOMERASE"/>
    <property type="match status" value="1"/>
</dbReference>
<name>A0ABN6LBQ2_9BACT</name>
<comment type="pathway">
    <text evidence="2 9">Amino-acid biosynthesis; L-tryptophan biosynthesis; L-tryptophan from chorismate: step 3/5.</text>
</comment>
<proteinExistence type="inferred from homology"/>
<keyword evidence="5 9" id="KW-0028">Amino-acid biosynthesis</keyword>
<gene>
    <name evidence="9 11" type="primary">trpF</name>
    <name evidence="11" type="ORF">PEPS_13780</name>
</gene>
<evidence type="ECO:0000313" key="12">
    <source>
        <dbReference type="Proteomes" id="UP001354989"/>
    </source>
</evidence>
<comment type="similarity">
    <text evidence="9">Belongs to the TrpF family.</text>
</comment>
<evidence type="ECO:0000256" key="3">
    <source>
        <dbReference type="ARBA" id="ARBA00012572"/>
    </source>
</evidence>
<dbReference type="InterPro" id="IPR013785">
    <property type="entry name" value="Aldolase_TIM"/>
</dbReference>